<gene>
    <name evidence="1" type="ORF">CSUI_010680</name>
</gene>
<evidence type="ECO:0000313" key="2">
    <source>
        <dbReference type="Proteomes" id="UP000221165"/>
    </source>
</evidence>
<feature type="non-terminal residue" evidence="1">
    <location>
        <position position="1"/>
    </location>
</feature>
<dbReference type="RefSeq" id="XP_067917243.1">
    <property type="nucleotide sequence ID" value="XM_068070782.1"/>
</dbReference>
<reference evidence="1 2" key="1">
    <citation type="journal article" date="2017" name="Int. J. Parasitol.">
        <title>The genome of the protozoan parasite Cystoisospora suis and a reverse vaccinology approach to identify vaccine candidates.</title>
        <authorList>
            <person name="Palmieri N."/>
            <person name="Shrestha A."/>
            <person name="Ruttkowski B."/>
            <person name="Beck T."/>
            <person name="Vogl C."/>
            <person name="Tomley F."/>
            <person name="Blake D.P."/>
            <person name="Joachim A."/>
        </authorList>
    </citation>
    <scope>NUCLEOTIDE SEQUENCE [LARGE SCALE GENOMIC DNA]</scope>
    <source>
        <strain evidence="1 2">Wien I</strain>
    </source>
</reference>
<dbReference type="EMBL" id="MIGC01007955">
    <property type="protein sequence ID" value="PHJ15510.1"/>
    <property type="molecule type" value="Genomic_DNA"/>
</dbReference>
<proteinExistence type="predicted"/>
<accession>A0A2C6JWN5</accession>
<organism evidence="1 2">
    <name type="scientific">Cystoisospora suis</name>
    <dbReference type="NCBI Taxonomy" id="483139"/>
    <lineage>
        <taxon>Eukaryota</taxon>
        <taxon>Sar</taxon>
        <taxon>Alveolata</taxon>
        <taxon>Apicomplexa</taxon>
        <taxon>Conoidasida</taxon>
        <taxon>Coccidia</taxon>
        <taxon>Eucoccidiorida</taxon>
        <taxon>Eimeriorina</taxon>
        <taxon>Sarcocystidae</taxon>
        <taxon>Cystoisospora</taxon>
    </lineage>
</organism>
<sequence length="36" mass="4071">CVFGIFFLSHARVSRLWHARENVILRGSGLARVKSS</sequence>
<comment type="caution">
    <text evidence="1">The sequence shown here is derived from an EMBL/GenBank/DDBJ whole genome shotgun (WGS) entry which is preliminary data.</text>
</comment>
<protein>
    <submittedName>
        <fullName evidence="1">Uncharacterized protein</fullName>
    </submittedName>
</protein>
<dbReference type="AlphaFoldDB" id="A0A2C6JWN5"/>
<evidence type="ECO:0000313" key="1">
    <source>
        <dbReference type="EMBL" id="PHJ15510.1"/>
    </source>
</evidence>
<dbReference type="GeneID" id="94433993"/>
<name>A0A2C6JWN5_9APIC</name>
<dbReference type="VEuPathDB" id="ToxoDB:CSUI_010680"/>
<keyword evidence="2" id="KW-1185">Reference proteome</keyword>
<dbReference type="Proteomes" id="UP000221165">
    <property type="component" value="Unassembled WGS sequence"/>
</dbReference>